<dbReference type="PANTHER" id="PTHR23294">
    <property type="entry name" value="ET TRANSLATION PRODUCT-RELATED"/>
    <property type="match status" value="1"/>
</dbReference>
<protein>
    <submittedName>
        <fullName evidence="6">Uncharacterized protein</fullName>
    </submittedName>
</protein>
<dbReference type="SUPFAM" id="SSF103473">
    <property type="entry name" value="MFS general substrate transporter"/>
    <property type="match status" value="1"/>
</dbReference>
<keyword evidence="5" id="KW-0472">Membrane</keyword>
<organism evidence="6 7">
    <name type="scientific">Pristionchus pacificus</name>
    <name type="common">Parasitic nematode worm</name>
    <dbReference type="NCBI Taxonomy" id="54126"/>
    <lineage>
        <taxon>Eukaryota</taxon>
        <taxon>Metazoa</taxon>
        <taxon>Ecdysozoa</taxon>
        <taxon>Nematoda</taxon>
        <taxon>Chromadorea</taxon>
        <taxon>Rhabditida</taxon>
        <taxon>Rhabditina</taxon>
        <taxon>Diplogasteromorpha</taxon>
        <taxon>Diplogasteroidea</taxon>
        <taxon>Neodiplogasteridae</taxon>
        <taxon>Pristionchus</taxon>
    </lineage>
</organism>
<reference evidence="6" key="2">
    <citation type="submission" date="2022-06" db="UniProtKB">
        <authorList>
            <consortium name="EnsemblMetazoa"/>
        </authorList>
    </citation>
    <scope>IDENTIFICATION</scope>
    <source>
        <strain evidence="6">PS312</strain>
    </source>
</reference>
<evidence type="ECO:0000313" key="7">
    <source>
        <dbReference type="Proteomes" id="UP000005239"/>
    </source>
</evidence>
<reference evidence="7" key="1">
    <citation type="journal article" date="2008" name="Nat. Genet.">
        <title>The Pristionchus pacificus genome provides a unique perspective on nematode lifestyle and parasitism.</title>
        <authorList>
            <person name="Dieterich C."/>
            <person name="Clifton S.W."/>
            <person name="Schuster L.N."/>
            <person name="Chinwalla A."/>
            <person name="Delehaunty K."/>
            <person name="Dinkelacker I."/>
            <person name="Fulton L."/>
            <person name="Fulton R."/>
            <person name="Godfrey J."/>
            <person name="Minx P."/>
            <person name="Mitreva M."/>
            <person name="Roeseler W."/>
            <person name="Tian H."/>
            <person name="Witte H."/>
            <person name="Yang S.P."/>
            <person name="Wilson R.K."/>
            <person name="Sommer R.J."/>
        </authorList>
    </citation>
    <scope>NUCLEOTIDE SEQUENCE [LARGE SCALE GENOMIC DNA]</scope>
    <source>
        <strain evidence="7">PS312</strain>
    </source>
</reference>
<sequence>MNLLDLVFRKGRPVLKAHEVPREPSARPTAHITKMREEIYDLICASLLGLGNMCLFMGYDTQMTIVEPVLRSVNDRAPSMIDRHAGFYGAGLCTVFFMLASLVSPCVLAIIGSKKTLLLGSLLFTLHLGSFQYIHYFSYYSTAAAVGVGYAFPAVPVFYSGHGGYLTEHSTKMTIERNSALTWALATSSTIAGGLVLALTAQRTPSVPSTDLVAVNDSLLDDVADLAVNGVNATAQADKSYREYADGEIRMVYGAFALVCVIGNLIFVFIPAKNVGNSISARFGKRRVGFVNEMKKLLDTFTDVRALHLVPIFCFIGLTTCFWVGAYPTTFVFSKALSGYKLLPALYLVGIGAGEIISSLLFLLAMVLALLSTPPAATHSPTSDPSPYLQPSPALVLMIAFLLGASDNSFNTSRTVLCALILPENIAQMYSMSKFFQPLTSSVIFFVAPSLSMTAHFQLERIKQIINVAICMIASSAVPIDFTPLTTPVPSHTAEENGPFTLSPDVEQNQQQAARNMFNSLTQLAQVLNEVAQAIQKDPEGFKAAVMKNLQSFKGSSYPGLMKPEAQ</sequence>
<accession>A0A8R1YUQ1</accession>
<evidence type="ECO:0000256" key="1">
    <source>
        <dbReference type="ARBA" id="ARBA00004141"/>
    </source>
</evidence>
<dbReference type="OrthoDB" id="196103at2759"/>
<dbReference type="EnsemblMetazoa" id="PPA36866.1">
    <property type="protein sequence ID" value="PPA36866.1"/>
    <property type="gene ID" value="WBGene00275235"/>
</dbReference>
<dbReference type="Proteomes" id="UP000005239">
    <property type="component" value="Unassembled WGS sequence"/>
</dbReference>
<keyword evidence="3" id="KW-0812">Transmembrane</keyword>
<dbReference type="InterPro" id="IPR051617">
    <property type="entry name" value="UNC-93-like_regulator"/>
</dbReference>
<evidence type="ECO:0000256" key="4">
    <source>
        <dbReference type="ARBA" id="ARBA00022989"/>
    </source>
</evidence>
<dbReference type="GO" id="GO:0016020">
    <property type="term" value="C:membrane"/>
    <property type="evidence" value="ECO:0007669"/>
    <property type="project" value="UniProtKB-SubCell"/>
</dbReference>
<dbReference type="InterPro" id="IPR010291">
    <property type="entry name" value="Ion_channel_UNC-93"/>
</dbReference>
<dbReference type="Pfam" id="PF05978">
    <property type="entry name" value="UNC-93"/>
    <property type="match status" value="1"/>
</dbReference>
<dbReference type="AlphaFoldDB" id="A0A2A6BPW2"/>
<dbReference type="InterPro" id="IPR036259">
    <property type="entry name" value="MFS_trans_sf"/>
</dbReference>
<evidence type="ECO:0000256" key="5">
    <source>
        <dbReference type="ARBA" id="ARBA00023136"/>
    </source>
</evidence>
<comment type="subcellular location">
    <subcellularLocation>
        <location evidence="1">Membrane</location>
        <topology evidence="1">Multi-pass membrane protein</topology>
    </subcellularLocation>
</comment>
<keyword evidence="7" id="KW-1185">Reference proteome</keyword>
<gene>
    <name evidence="6" type="primary">WBGene00275235</name>
</gene>
<comment type="similarity">
    <text evidence="2">Belongs to the unc-93 family.</text>
</comment>
<evidence type="ECO:0000313" key="6">
    <source>
        <dbReference type="EnsemblMetazoa" id="PPA36866.1"/>
    </source>
</evidence>
<name>A0A2A6BPW2_PRIPA</name>
<accession>A0A2A6BPW2</accession>
<keyword evidence="4" id="KW-1133">Transmembrane helix</keyword>
<evidence type="ECO:0000256" key="2">
    <source>
        <dbReference type="ARBA" id="ARBA00009172"/>
    </source>
</evidence>
<dbReference type="PANTHER" id="PTHR23294:SF18">
    <property type="entry name" value="UNC93-LIKE PROTEIN MFSD11"/>
    <property type="match status" value="1"/>
</dbReference>
<evidence type="ECO:0000256" key="3">
    <source>
        <dbReference type="ARBA" id="ARBA00022692"/>
    </source>
</evidence>
<proteinExistence type="inferred from homology"/>